<name>A0A177A7W4_9PEZI</name>
<organism evidence="2">
    <name type="scientific">Pseudogymnoascus destructans</name>
    <dbReference type="NCBI Taxonomy" id="655981"/>
    <lineage>
        <taxon>Eukaryota</taxon>
        <taxon>Fungi</taxon>
        <taxon>Dikarya</taxon>
        <taxon>Ascomycota</taxon>
        <taxon>Pezizomycotina</taxon>
        <taxon>Leotiomycetes</taxon>
        <taxon>Thelebolales</taxon>
        <taxon>Thelebolaceae</taxon>
        <taxon>Pseudogymnoascus</taxon>
    </lineage>
</organism>
<gene>
    <name evidence="2" type="ORF">VC83_06605</name>
</gene>
<dbReference type="Proteomes" id="UP000077154">
    <property type="component" value="Unassembled WGS sequence"/>
</dbReference>
<dbReference type="RefSeq" id="XP_024323524.1">
    <property type="nucleotide sequence ID" value="XM_024470200.1"/>
</dbReference>
<dbReference type="AlphaFoldDB" id="A0A177A7W4"/>
<feature type="region of interest" description="Disordered" evidence="1">
    <location>
        <begin position="1"/>
        <end position="35"/>
    </location>
</feature>
<reference evidence="2" key="1">
    <citation type="submission" date="2016-03" db="EMBL/GenBank/DDBJ databases">
        <title>Updated assembly of Pseudogymnoascus destructans, the fungus causing white-nose syndrome of bats.</title>
        <authorList>
            <person name="Palmer J.M."/>
            <person name="Drees K.P."/>
            <person name="Foster J.T."/>
            <person name="Lindner D.L."/>
        </authorList>
    </citation>
    <scope>NUCLEOTIDE SEQUENCE [LARGE SCALE GENOMIC DNA]</scope>
    <source>
        <strain evidence="2">20631-21</strain>
    </source>
</reference>
<dbReference type="VEuPathDB" id="FungiDB:GMDG_08110"/>
<sequence length="363" mass="40466">MNVSNIPTREWSPPKGNGPHSASKDGGSQTSSQQQSTRTSLRALPYCTQACLLGLSRNGTLDPNCPNTPLHIAENLDCGCECLDKYGMFSHTGVLFKITIPEYGYTLVAKGVQAVYADALVREACIYSHCKNLQGVFIPVHLGNIDLVVSYPLQSLAFIKHMMLMSWAGTTLEAYIPDGIDIDDEVDRTVGKLNSAGICNGDVRDTNLVWNEEVKGVMAIDFDLAYIHTARKRSYESASDEERGENLRTALDMPTTKYIRNLADATERLNTRNFLQQREAENLRSIIQTRRTQNKSKRAILKGQYHNSTEELRAQVLEAEEATRQKVTKVRATGANRALTEPIEEGNVGDDLEEELDYIIVEY</sequence>
<dbReference type="GeneID" id="36289663"/>
<dbReference type="EMBL" id="KV441397">
    <property type="protein sequence ID" value="OAF58239.1"/>
    <property type="molecule type" value="Genomic_DNA"/>
</dbReference>
<evidence type="ECO:0000313" key="2">
    <source>
        <dbReference type="EMBL" id="OAF58239.1"/>
    </source>
</evidence>
<proteinExistence type="predicted"/>
<dbReference type="InterPro" id="IPR011009">
    <property type="entry name" value="Kinase-like_dom_sf"/>
</dbReference>
<accession>A0A177A7W4</accession>
<protein>
    <recommendedName>
        <fullName evidence="3">Aminoglycoside phosphotransferase domain-containing protein</fullName>
    </recommendedName>
</protein>
<evidence type="ECO:0008006" key="3">
    <source>
        <dbReference type="Google" id="ProtNLM"/>
    </source>
</evidence>
<dbReference type="SUPFAM" id="SSF56112">
    <property type="entry name" value="Protein kinase-like (PK-like)"/>
    <property type="match status" value="1"/>
</dbReference>
<dbReference type="OrthoDB" id="2156052at2759"/>
<evidence type="ECO:0000256" key="1">
    <source>
        <dbReference type="SAM" id="MobiDB-lite"/>
    </source>
</evidence>